<dbReference type="GO" id="GO:0016787">
    <property type="term" value="F:hydrolase activity"/>
    <property type="evidence" value="ECO:0007669"/>
    <property type="project" value="UniProtKB-KW"/>
</dbReference>
<keyword evidence="3 7" id="KW-0378">Hydrolase</keyword>
<dbReference type="InterPro" id="IPR013595">
    <property type="entry name" value="Pept_S33_TAP-like_C"/>
</dbReference>
<feature type="domain" description="Peptidase S33 tripeptidyl aminopeptidase-like C-terminal" evidence="6">
    <location>
        <begin position="403"/>
        <end position="492"/>
    </location>
</feature>
<evidence type="ECO:0000256" key="4">
    <source>
        <dbReference type="SAM" id="SignalP"/>
    </source>
</evidence>
<dbReference type="PANTHER" id="PTHR43248">
    <property type="entry name" value="2-SUCCINYL-6-HYDROXY-2,4-CYCLOHEXADIENE-1-CARBOXYLATE SYNTHASE"/>
    <property type="match status" value="1"/>
</dbReference>
<dbReference type="PANTHER" id="PTHR43248:SF29">
    <property type="entry name" value="TRIPEPTIDYL AMINOPEPTIDASE"/>
    <property type="match status" value="1"/>
</dbReference>
<evidence type="ECO:0000313" key="8">
    <source>
        <dbReference type="Proteomes" id="UP001500542"/>
    </source>
</evidence>
<dbReference type="Pfam" id="PF00561">
    <property type="entry name" value="Abhydrolase_1"/>
    <property type="match status" value="1"/>
</dbReference>
<feature type="signal peptide" evidence="4">
    <location>
        <begin position="1"/>
        <end position="21"/>
    </location>
</feature>
<evidence type="ECO:0000259" key="5">
    <source>
        <dbReference type="Pfam" id="PF00561"/>
    </source>
</evidence>
<feature type="domain" description="AB hydrolase-1" evidence="5">
    <location>
        <begin position="97"/>
        <end position="289"/>
    </location>
</feature>
<dbReference type="SUPFAM" id="SSF53474">
    <property type="entry name" value="alpha/beta-Hydrolases"/>
    <property type="match status" value="1"/>
</dbReference>
<name>A0ABN1R3Q4_9ACTN</name>
<dbReference type="InterPro" id="IPR051601">
    <property type="entry name" value="Serine_prot/Carboxylest_S33"/>
</dbReference>
<keyword evidence="8" id="KW-1185">Reference proteome</keyword>
<dbReference type="InterPro" id="IPR000073">
    <property type="entry name" value="AB_hydrolase_1"/>
</dbReference>
<keyword evidence="2 4" id="KW-0732">Signal</keyword>
<dbReference type="InterPro" id="IPR029058">
    <property type="entry name" value="AB_hydrolase_fold"/>
</dbReference>
<sequence length="501" mass="53905">MLAAATMAVAMPAAHLSPAGAAPPPISWKACPSYSDDVIRNLGVAPDQLATFRTLMDRLDCGTVSVPLDYADPGGRKIDIAVTRLAATGHRKGSVAVLPGGPGGSGYLDPILRVMLRNQEMASLNEQYDLIGFDPRGVGYSTKVACELPMNGPDKPGPLTEAMARKIYETQVAVNQRCANSDPEFIGQLTTDTVAKDVNQVRAALGDHRLNLLGLSWGTYLGAAYRSLFPTYTGRVFLDSPAPPWTDFDRHIEESAAAMERNFGRFAAWLADRHTAYDLGTTARQVREQVLQLVKAYDTSPKLYSDLPRPIDGSVIANLAGRTSAEWTRVGQALSELATATGPTAPRAVKQLLGGPPPAPLPGAPEMQSMTMNLAVTCNEDSSRPTFAKAWHDYQKLQKRLPVTGRGWGTTALCSGWPLPAQQATLRPTNGSLILAAHLYEFMSVYDWARQTRKAIGGTIYTVADDAHVSTTRVPACAAEVVTYFDTGRIDRGCPGLQPPI</sequence>
<evidence type="ECO:0000256" key="3">
    <source>
        <dbReference type="ARBA" id="ARBA00022801"/>
    </source>
</evidence>
<accession>A0ABN1R3Q4</accession>
<evidence type="ECO:0000256" key="1">
    <source>
        <dbReference type="ARBA" id="ARBA00010088"/>
    </source>
</evidence>
<proteinExistence type="inferred from homology"/>
<dbReference type="Pfam" id="PF08386">
    <property type="entry name" value="Abhydrolase_4"/>
    <property type="match status" value="1"/>
</dbReference>
<comment type="caution">
    <text evidence="7">The sequence shown here is derived from an EMBL/GenBank/DDBJ whole genome shotgun (WGS) entry which is preliminary data.</text>
</comment>
<reference evidence="7 8" key="1">
    <citation type="journal article" date="2019" name="Int. J. Syst. Evol. Microbiol.">
        <title>The Global Catalogue of Microorganisms (GCM) 10K type strain sequencing project: providing services to taxonomists for standard genome sequencing and annotation.</title>
        <authorList>
            <consortium name="The Broad Institute Genomics Platform"/>
            <consortium name="The Broad Institute Genome Sequencing Center for Infectious Disease"/>
            <person name="Wu L."/>
            <person name="Ma J."/>
        </authorList>
    </citation>
    <scope>NUCLEOTIDE SEQUENCE [LARGE SCALE GENOMIC DNA]</scope>
    <source>
        <strain evidence="7 8">JCM 10977</strain>
    </source>
</reference>
<gene>
    <name evidence="7" type="ORF">GCM10009554_52050</name>
</gene>
<organism evidence="7 8">
    <name type="scientific">Kribbella koreensis</name>
    <dbReference type="NCBI Taxonomy" id="57909"/>
    <lineage>
        <taxon>Bacteria</taxon>
        <taxon>Bacillati</taxon>
        <taxon>Actinomycetota</taxon>
        <taxon>Actinomycetes</taxon>
        <taxon>Propionibacteriales</taxon>
        <taxon>Kribbellaceae</taxon>
        <taxon>Kribbella</taxon>
    </lineage>
</organism>
<dbReference type="Proteomes" id="UP001500542">
    <property type="component" value="Unassembled WGS sequence"/>
</dbReference>
<protein>
    <submittedName>
        <fullName evidence="7">Alpha/beta hydrolase</fullName>
    </submittedName>
</protein>
<evidence type="ECO:0000313" key="7">
    <source>
        <dbReference type="EMBL" id="GAA0951118.1"/>
    </source>
</evidence>
<dbReference type="Gene3D" id="3.40.50.1820">
    <property type="entry name" value="alpha/beta hydrolase"/>
    <property type="match status" value="1"/>
</dbReference>
<feature type="chain" id="PRO_5045470327" evidence="4">
    <location>
        <begin position="22"/>
        <end position="501"/>
    </location>
</feature>
<evidence type="ECO:0000256" key="2">
    <source>
        <dbReference type="ARBA" id="ARBA00022729"/>
    </source>
</evidence>
<dbReference type="EMBL" id="BAAAHK010000013">
    <property type="protein sequence ID" value="GAA0951118.1"/>
    <property type="molecule type" value="Genomic_DNA"/>
</dbReference>
<comment type="similarity">
    <text evidence="1">Belongs to the peptidase S33 family.</text>
</comment>
<evidence type="ECO:0000259" key="6">
    <source>
        <dbReference type="Pfam" id="PF08386"/>
    </source>
</evidence>